<dbReference type="InterPro" id="IPR050309">
    <property type="entry name" value="Type-B_Carboxylest/Lipase"/>
</dbReference>
<sequence length="529" mass="57931">MADGPTVRVAQGELRGRAVEGAWGGVYLAFLAIPYAQPPVGELRFQPPQPSSPWSGVRDATREGSVAPQLDAATGAYIGDEDCLFLNVYTPALPSDSKELLPVMVMVHGGGLVHLSGSSDWWGPDFLVRRGVVMVSFNYRLGVLGFLSTGDSVVPGNAGLKDQVLALQWVQRNIRAFGGDPDKVTVFGESAGGCSTSHMFLSPAAKGLFSAVIMESGQASANWTVEPVPRQKAYRLAAALGFQAGNLTQQEEDQRLAAFLRAANHEDLTVDDSRALSDFEQRRFSPVAWQPVVEPPSAGAVLVEPPVDILREGRYSHVPVMTGVTSADGSVFVEMSGVMESESVAADLNENFTSLVGSLLPRPTREEQAAAAQQLEGFYFGDQGLSQEQPQAIYDLLSDLYFIQDTQAFARAVANTSSLPIYFYYFDYDGYGATEYGMAHAQESHYLFMQEEGGPNKDPESDDWKVLQLLITLWTNFAKYRDPAPSGNPVTWEKYSSEASNYLHMQLEFETKEDLLHDRTELWKQILPV</sequence>
<reference evidence="7" key="1">
    <citation type="submission" date="2014-11" db="EMBL/GenBank/DDBJ databases">
        <title>Bioinformatics analysis of carboxylesterase genes from Oxya chinensis.</title>
        <authorList>
            <person name="Liu J."/>
            <person name="Zhang J."/>
            <person name="Li D."/>
            <person name="Zhang T."/>
            <person name="Zhang J."/>
            <person name="Ma E."/>
        </authorList>
    </citation>
    <scope>NUCLEOTIDE SEQUENCE</scope>
</reference>
<dbReference type="GO" id="GO:0052689">
    <property type="term" value="F:carboxylic ester hydrolase activity"/>
    <property type="evidence" value="ECO:0007669"/>
    <property type="project" value="UniProtKB-KW"/>
</dbReference>
<dbReference type="PROSITE" id="PS00941">
    <property type="entry name" value="CARBOXYLESTERASE_B_2"/>
    <property type="match status" value="1"/>
</dbReference>
<evidence type="ECO:0000256" key="1">
    <source>
        <dbReference type="ARBA" id="ARBA00005964"/>
    </source>
</evidence>
<comment type="similarity">
    <text evidence="1 5">Belongs to the type-B carboxylesterase/lipase family.</text>
</comment>
<organism evidence="7">
    <name type="scientific">Oxya chinensis</name>
    <dbReference type="NCBI Taxonomy" id="165482"/>
    <lineage>
        <taxon>Eukaryota</taxon>
        <taxon>Metazoa</taxon>
        <taxon>Ecdysozoa</taxon>
        <taxon>Arthropoda</taxon>
        <taxon>Hexapoda</taxon>
        <taxon>Insecta</taxon>
        <taxon>Pterygota</taxon>
        <taxon>Neoptera</taxon>
        <taxon>Polyneoptera</taxon>
        <taxon>Orthoptera</taxon>
        <taxon>Caelifera</taxon>
        <taxon>Acrididea</taxon>
        <taxon>Acridomorpha</taxon>
        <taxon>Acridoidea</taxon>
        <taxon>Acrididae</taxon>
        <taxon>Oxyinae</taxon>
        <taxon>Oxya</taxon>
    </lineage>
</organism>
<evidence type="ECO:0000256" key="3">
    <source>
        <dbReference type="ARBA" id="ARBA00022801"/>
    </source>
</evidence>
<dbReference type="PROSITE" id="PS00122">
    <property type="entry name" value="CARBOXYLESTERASE_B_1"/>
    <property type="match status" value="1"/>
</dbReference>
<dbReference type="PANTHER" id="PTHR11559">
    <property type="entry name" value="CARBOXYLESTERASE"/>
    <property type="match status" value="1"/>
</dbReference>
<feature type="domain" description="Carboxylesterase type B" evidence="6">
    <location>
        <begin position="4"/>
        <end position="523"/>
    </location>
</feature>
<dbReference type="InterPro" id="IPR002018">
    <property type="entry name" value="CarbesteraseB"/>
</dbReference>
<proteinExistence type="evidence at transcript level"/>
<dbReference type="EC" id="3.1.1.-" evidence="5"/>
<dbReference type="Pfam" id="PF00135">
    <property type="entry name" value="COesterase"/>
    <property type="match status" value="1"/>
</dbReference>
<evidence type="ECO:0000259" key="6">
    <source>
        <dbReference type="Pfam" id="PF00135"/>
    </source>
</evidence>
<dbReference type="AlphaFoldDB" id="A0A0C5KC99"/>
<evidence type="ECO:0000256" key="4">
    <source>
        <dbReference type="ARBA" id="ARBA00023180"/>
    </source>
</evidence>
<protein>
    <recommendedName>
        <fullName evidence="5">Carboxylic ester hydrolase</fullName>
        <ecNumber evidence="5">3.1.1.-</ecNumber>
    </recommendedName>
</protein>
<dbReference type="EMBL" id="KP114641">
    <property type="protein sequence ID" value="AJP62553.1"/>
    <property type="molecule type" value="mRNA"/>
</dbReference>
<accession>A0A0C5KC99</accession>
<evidence type="ECO:0000256" key="5">
    <source>
        <dbReference type="RuleBase" id="RU361235"/>
    </source>
</evidence>
<dbReference type="InterPro" id="IPR029058">
    <property type="entry name" value="AB_hydrolase_fold"/>
</dbReference>
<evidence type="ECO:0000256" key="2">
    <source>
        <dbReference type="ARBA" id="ARBA00022487"/>
    </source>
</evidence>
<dbReference type="InterPro" id="IPR019826">
    <property type="entry name" value="Carboxylesterase_B_AS"/>
</dbReference>
<gene>
    <name evidence="7" type="primary">CesA12</name>
</gene>
<name>A0A0C5KC99_9ORTH</name>
<evidence type="ECO:0000313" key="7">
    <source>
        <dbReference type="EMBL" id="AJP62553.1"/>
    </source>
</evidence>
<dbReference type="SUPFAM" id="SSF53474">
    <property type="entry name" value="alpha/beta-Hydrolases"/>
    <property type="match status" value="1"/>
</dbReference>
<dbReference type="InterPro" id="IPR019819">
    <property type="entry name" value="Carboxylesterase_B_CS"/>
</dbReference>
<keyword evidence="3 5" id="KW-0378">Hydrolase</keyword>
<dbReference type="ESTHER" id="9orth-a0a0c5kc99">
    <property type="family name" value="Carb_B_Arthropoda"/>
</dbReference>
<keyword evidence="2" id="KW-0719">Serine esterase</keyword>
<keyword evidence="4" id="KW-0325">Glycoprotein</keyword>
<dbReference type="Gene3D" id="3.40.50.1820">
    <property type="entry name" value="alpha/beta hydrolase"/>
    <property type="match status" value="1"/>
</dbReference>